<keyword evidence="1" id="KW-0732">Signal</keyword>
<evidence type="ECO:0000256" key="1">
    <source>
        <dbReference type="SAM" id="SignalP"/>
    </source>
</evidence>
<gene>
    <name evidence="2" type="ORF">ACFFGN_02835</name>
</gene>
<organism evidence="2 3">
    <name type="scientific">Kribbella deserti</name>
    <dbReference type="NCBI Taxonomy" id="1926257"/>
    <lineage>
        <taxon>Bacteria</taxon>
        <taxon>Bacillati</taxon>
        <taxon>Actinomycetota</taxon>
        <taxon>Actinomycetes</taxon>
        <taxon>Propionibacteriales</taxon>
        <taxon>Kribbellaceae</taxon>
        <taxon>Kribbella</taxon>
    </lineage>
</organism>
<comment type="caution">
    <text evidence="2">The sequence shown here is derived from an EMBL/GenBank/DDBJ whole genome shotgun (WGS) entry which is preliminary data.</text>
</comment>
<proteinExistence type="predicted"/>
<name>A0ABV6QEB9_9ACTN</name>
<evidence type="ECO:0008006" key="4">
    <source>
        <dbReference type="Google" id="ProtNLM"/>
    </source>
</evidence>
<keyword evidence="3" id="KW-1185">Reference proteome</keyword>
<protein>
    <recommendedName>
        <fullName evidence="4">Bacterial Ig domain-containing protein</fullName>
    </recommendedName>
</protein>
<feature type="chain" id="PRO_5045061540" description="Bacterial Ig domain-containing protein" evidence="1">
    <location>
        <begin position="33"/>
        <end position="142"/>
    </location>
</feature>
<accession>A0ABV6QEB9</accession>
<reference evidence="2 3" key="1">
    <citation type="submission" date="2024-09" db="EMBL/GenBank/DDBJ databases">
        <authorList>
            <person name="Sun Q."/>
            <person name="Mori K."/>
        </authorList>
    </citation>
    <scope>NUCLEOTIDE SEQUENCE [LARGE SCALE GENOMIC DNA]</scope>
    <source>
        <strain evidence="2 3">CGMCC 1.15906</strain>
    </source>
</reference>
<feature type="signal peptide" evidence="1">
    <location>
        <begin position="1"/>
        <end position="32"/>
    </location>
</feature>
<evidence type="ECO:0000313" key="3">
    <source>
        <dbReference type="Proteomes" id="UP001589890"/>
    </source>
</evidence>
<dbReference type="Proteomes" id="UP001589890">
    <property type="component" value="Unassembled WGS sequence"/>
</dbReference>
<dbReference type="RefSeq" id="WP_380043671.1">
    <property type="nucleotide sequence ID" value="NZ_JBHLTC010000002.1"/>
</dbReference>
<evidence type="ECO:0000313" key="2">
    <source>
        <dbReference type="EMBL" id="MFC0622979.1"/>
    </source>
</evidence>
<sequence length="142" mass="14302">MRVRSQVVRRSVAGVAGVVLALGVAAALPANAATAEASGSAGAGAAAVSVAAPTLSITGKPTTVKVWQQFVLSGKATGAKAGTKVVVQRWESNKWVTFPASTVTTKSGAYSIRVKSGRVGAQYYRTATAKVASAAVKITVVK</sequence>
<dbReference type="EMBL" id="JBHLTC010000002">
    <property type="protein sequence ID" value="MFC0622979.1"/>
    <property type="molecule type" value="Genomic_DNA"/>
</dbReference>